<name>A0ABN1JDJ1_9CLOT</name>
<dbReference type="RefSeq" id="WP_343759885.1">
    <property type="nucleotide sequence ID" value="NZ_BAAACG010000006.1"/>
</dbReference>
<evidence type="ECO:0000256" key="1">
    <source>
        <dbReference type="SAM" id="Phobius"/>
    </source>
</evidence>
<evidence type="ECO:0000313" key="3">
    <source>
        <dbReference type="Proteomes" id="UP001501510"/>
    </source>
</evidence>
<evidence type="ECO:0000313" key="2">
    <source>
        <dbReference type="EMBL" id="GAA0736748.1"/>
    </source>
</evidence>
<sequence>MAKKVGEKIIGIFSILFIIGTVILIWMMNKDMKGKFVGKFVVIYLYVLFLLIIAIICTTLFRLKNLKLADIKKIIYKGLYSFFIYGILFCILDYFFKGNKLDLYKNFSRGIPIVLGICAFEIILFKKKRELQ</sequence>
<feature type="transmembrane region" description="Helical" evidence="1">
    <location>
        <begin position="9"/>
        <end position="28"/>
    </location>
</feature>
<feature type="transmembrane region" description="Helical" evidence="1">
    <location>
        <begin position="40"/>
        <end position="63"/>
    </location>
</feature>
<proteinExistence type="predicted"/>
<accession>A0ABN1JDJ1</accession>
<comment type="caution">
    <text evidence="2">The sequence shown here is derived from an EMBL/GenBank/DDBJ whole genome shotgun (WGS) entry which is preliminary data.</text>
</comment>
<feature type="transmembrane region" description="Helical" evidence="1">
    <location>
        <begin position="107"/>
        <end position="125"/>
    </location>
</feature>
<gene>
    <name evidence="2" type="ORF">GCM10008906_12210</name>
</gene>
<organism evidence="2 3">
    <name type="scientific">Clostridium oceanicum</name>
    <dbReference type="NCBI Taxonomy" id="1543"/>
    <lineage>
        <taxon>Bacteria</taxon>
        <taxon>Bacillati</taxon>
        <taxon>Bacillota</taxon>
        <taxon>Clostridia</taxon>
        <taxon>Eubacteriales</taxon>
        <taxon>Clostridiaceae</taxon>
        <taxon>Clostridium</taxon>
    </lineage>
</organism>
<reference evidence="2 3" key="1">
    <citation type="journal article" date="2019" name="Int. J. Syst. Evol. Microbiol.">
        <title>The Global Catalogue of Microorganisms (GCM) 10K type strain sequencing project: providing services to taxonomists for standard genome sequencing and annotation.</title>
        <authorList>
            <consortium name="The Broad Institute Genomics Platform"/>
            <consortium name="The Broad Institute Genome Sequencing Center for Infectious Disease"/>
            <person name="Wu L."/>
            <person name="Ma J."/>
        </authorList>
    </citation>
    <scope>NUCLEOTIDE SEQUENCE [LARGE SCALE GENOMIC DNA]</scope>
    <source>
        <strain evidence="2 3">JCM 1407</strain>
    </source>
</reference>
<keyword evidence="1" id="KW-0812">Transmembrane</keyword>
<protein>
    <submittedName>
        <fullName evidence="2">Uncharacterized protein</fullName>
    </submittedName>
</protein>
<dbReference type="EMBL" id="BAAACG010000006">
    <property type="protein sequence ID" value="GAA0736748.1"/>
    <property type="molecule type" value="Genomic_DNA"/>
</dbReference>
<keyword evidence="3" id="KW-1185">Reference proteome</keyword>
<feature type="transmembrane region" description="Helical" evidence="1">
    <location>
        <begin position="75"/>
        <end position="95"/>
    </location>
</feature>
<dbReference type="Proteomes" id="UP001501510">
    <property type="component" value="Unassembled WGS sequence"/>
</dbReference>
<keyword evidence="1" id="KW-1133">Transmembrane helix</keyword>
<keyword evidence="1" id="KW-0472">Membrane</keyword>